<keyword evidence="1" id="KW-0812">Transmembrane</keyword>
<name>A0AAV5I8T3_9ROSI</name>
<keyword evidence="1" id="KW-0472">Membrane</keyword>
<protein>
    <submittedName>
        <fullName evidence="2">Uncharacterized protein</fullName>
    </submittedName>
</protein>
<sequence>MRSDLLVPIPPFFPFLSPYLLPLRAHHPSSFLFLLLTLILGSSSLLGVLREPPRDDDAVAVKLMRCVVIECCKPVFALTVSSRRLILGEANVVRIINLRGLGKGNLRIVKQWVSKEKLLHLPNSVIRDGDGFGGSISDC</sequence>
<comment type="caution">
    <text evidence="2">The sequence shown here is derived from an EMBL/GenBank/DDBJ whole genome shotgun (WGS) entry which is preliminary data.</text>
</comment>
<keyword evidence="3" id="KW-1185">Reference proteome</keyword>
<feature type="transmembrane region" description="Helical" evidence="1">
    <location>
        <begin position="30"/>
        <end position="49"/>
    </location>
</feature>
<gene>
    <name evidence="2" type="ORF">SLEP1_g10678</name>
</gene>
<dbReference type="PANTHER" id="PTHR37383">
    <property type="entry name" value="OS01G0694200 PROTEIN"/>
    <property type="match status" value="1"/>
</dbReference>
<evidence type="ECO:0000256" key="1">
    <source>
        <dbReference type="SAM" id="Phobius"/>
    </source>
</evidence>
<dbReference type="PANTHER" id="PTHR37383:SF1">
    <property type="entry name" value="OS01G0694200 PROTEIN"/>
    <property type="match status" value="1"/>
</dbReference>
<keyword evidence="1" id="KW-1133">Transmembrane helix</keyword>
<organism evidence="2 3">
    <name type="scientific">Rubroshorea leprosula</name>
    <dbReference type="NCBI Taxonomy" id="152421"/>
    <lineage>
        <taxon>Eukaryota</taxon>
        <taxon>Viridiplantae</taxon>
        <taxon>Streptophyta</taxon>
        <taxon>Embryophyta</taxon>
        <taxon>Tracheophyta</taxon>
        <taxon>Spermatophyta</taxon>
        <taxon>Magnoliopsida</taxon>
        <taxon>eudicotyledons</taxon>
        <taxon>Gunneridae</taxon>
        <taxon>Pentapetalae</taxon>
        <taxon>rosids</taxon>
        <taxon>malvids</taxon>
        <taxon>Malvales</taxon>
        <taxon>Dipterocarpaceae</taxon>
        <taxon>Rubroshorea</taxon>
    </lineage>
</organism>
<reference evidence="2 3" key="1">
    <citation type="journal article" date="2021" name="Commun. Biol.">
        <title>The genome of Shorea leprosula (Dipterocarpaceae) highlights the ecological relevance of drought in aseasonal tropical rainforests.</title>
        <authorList>
            <person name="Ng K.K.S."/>
            <person name="Kobayashi M.J."/>
            <person name="Fawcett J.A."/>
            <person name="Hatakeyama M."/>
            <person name="Paape T."/>
            <person name="Ng C.H."/>
            <person name="Ang C.C."/>
            <person name="Tnah L.H."/>
            <person name="Lee C.T."/>
            <person name="Nishiyama T."/>
            <person name="Sese J."/>
            <person name="O'Brien M.J."/>
            <person name="Copetti D."/>
            <person name="Mohd Noor M.I."/>
            <person name="Ong R.C."/>
            <person name="Putra M."/>
            <person name="Sireger I.Z."/>
            <person name="Indrioko S."/>
            <person name="Kosugi Y."/>
            <person name="Izuno A."/>
            <person name="Isagi Y."/>
            <person name="Lee S.L."/>
            <person name="Shimizu K.K."/>
        </authorList>
    </citation>
    <scope>NUCLEOTIDE SEQUENCE [LARGE SCALE GENOMIC DNA]</scope>
    <source>
        <strain evidence="2">214</strain>
    </source>
</reference>
<accession>A0AAV5I8T3</accession>
<proteinExistence type="predicted"/>
<evidence type="ECO:0000313" key="3">
    <source>
        <dbReference type="Proteomes" id="UP001054252"/>
    </source>
</evidence>
<dbReference type="Proteomes" id="UP001054252">
    <property type="component" value="Unassembled WGS sequence"/>
</dbReference>
<evidence type="ECO:0000313" key="2">
    <source>
        <dbReference type="EMBL" id="GKU97537.1"/>
    </source>
</evidence>
<dbReference type="EMBL" id="BPVZ01000011">
    <property type="protein sequence ID" value="GKU97537.1"/>
    <property type="molecule type" value="Genomic_DNA"/>
</dbReference>
<dbReference type="AlphaFoldDB" id="A0AAV5I8T3"/>